<dbReference type="PANTHER" id="PTHR46481">
    <property type="entry name" value="ZINC FINGER BED DOMAIN-CONTAINING PROTEIN 4"/>
    <property type="match status" value="1"/>
</dbReference>
<evidence type="ECO:0008006" key="9">
    <source>
        <dbReference type="Google" id="ProtNLM"/>
    </source>
</evidence>
<evidence type="ECO:0000256" key="5">
    <source>
        <dbReference type="ARBA" id="ARBA00023242"/>
    </source>
</evidence>
<dbReference type="Proteomes" id="UP000265100">
    <property type="component" value="Unplaced"/>
</dbReference>
<dbReference type="InterPro" id="IPR052035">
    <property type="entry name" value="ZnF_BED_domain_contain"/>
</dbReference>
<keyword evidence="2" id="KW-0479">Metal-binding</keyword>
<sequence length="371" mass="41658">MLRHYRAMHENKGNTDCGARPGEQSQIDEDLVTMVIEDSQPFSIVEDKGFKRFALKVMVEARYQEMKENAKASVEKAAAVSLTSDMWTSINTEAYLAVTCHFVDESSTLNTVVLGVQYFPNAHTAENTAQVKSSLMAEWAITDKVTCLVTDGAANMGACARELRLKHAICIAHTLNLVVKKALDQTPELSDIRAKSRKIVGYFRSSTSAKERLSVVQEQLRKTQLKLLQEVETRWNSTYNMLQRLFEQREPVGAALASLTTDIPPMSSEEFGIISECLVVLAPFNDATTELSQEKRVSGSKVIPLLTMLDHCLNEQMEKPPSIGSSLAQKLRMLLRERLDKIQTMSIMFKSNQITFIVTSHVQVHWYSTCE</sequence>
<reference evidence="7" key="2">
    <citation type="submission" date="2025-09" db="UniProtKB">
        <authorList>
            <consortium name="Ensembl"/>
        </authorList>
    </citation>
    <scope>IDENTIFICATION</scope>
</reference>
<evidence type="ECO:0000256" key="6">
    <source>
        <dbReference type="SAM" id="MobiDB-lite"/>
    </source>
</evidence>
<proteinExistence type="predicted"/>
<dbReference type="AlphaFoldDB" id="A0AAX7VAL6"/>
<dbReference type="Ensembl" id="ENSACLT00000089625.1">
    <property type="protein sequence ID" value="ENSACLP00000073486.1"/>
    <property type="gene ID" value="ENSACLG00000029960.1"/>
</dbReference>
<comment type="subcellular location">
    <subcellularLocation>
        <location evidence="1">Nucleus</location>
    </subcellularLocation>
</comment>
<keyword evidence="5" id="KW-0539">Nucleus</keyword>
<dbReference type="GO" id="GO:0005634">
    <property type="term" value="C:nucleus"/>
    <property type="evidence" value="ECO:0007669"/>
    <property type="project" value="UniProtKB-SubCell"/>
</dbReference>
<keyword evidence="8" id="KW-1185">Reference proteome</keyword>
<dbReference type="InterPro" id="IPR012337">
    <property type="entry name" value="RNaseH-like_sf"/>
</dbReference>
<evidence type="ECO:0000313" key="8">
    <source>
        <dbReference type="Proteomes" id="UP000265100"/>
    </source>
</evidence>
<keyword evidence="4" id="KW-0862">Zinc</keyword>
<dbReference type="GeneTree" id="ENSGT00940000158431"/>
<dbReference type="PANTHER" id="PTHR46481:SF10">
    <property type="entry name" value="ZINC FINGER BED DOMAIN-CONTAINING PROTEIN 39"/>
    <property type="match status" value="1"/>
</dbReference>
<accession>A0AAX7VAL6</accession>
<evidence type="ECO:0000256" key="3">
    <source>
        <dbReference type="ARBA" id="ARBA00022771"/>
    </source>
</evidence>
<protein>
    <recommendedName>
        <fullName evidence="9">DUF659 domain-containing protein</fullName>
    </recommendedName>
</protein>
<evidence type="ECO:0000256" key="4">
    <source>
        <dbReference type="ARBA" id="ARBA00022833"/>
    </source>
</evidence>
<evidence type="ECO:0000256" key="2">
    <source>
        <dbReference type="ARBA" id="ARBA00022723"/>
    </source>
</evidence>
<dbReference type="Gene3D" id="1.10.10.1070">
    <property type="entry name" value="Zinc finger, BED domain-containing"/>
    <property type="match status" value="1"/>
</dbReference>
<keyword evidence="3" id="KW-0863">Zinc-finger</keyword>
<name>A0AAX7VAL6_ASTCA</name>
<reference evidence="7" key="1">
    <citation type="submission" date="2025-08" db="UniProtKB">
        <authorList>
            <consortium name="Ensembl"/>
        </authorList>
    </citation>
    <scope>IDENTIFICATION</scope>
</reference>
<dbReference type="SUPFAM" id="SSF140996">
    <property type="entry name" value="Hermes dimerisation domain"/>
    <property type="match status" value="1"/>
</dbReference>
<evidence type="ECO:0000313" key="7">
    <source>
        <dbReference type="Ensembl" id="ENSACLP00000073486.1"/>
    </source>
</evidence>
<feature type="region of interest" description="Disordered" evidence="6">
    <location>
        <begin position="1"/>
        <end position="22"/>
    </location>
</feature>
<dbReference type="SUPFAM" id="SSF53098">
    <property type="entry name" value="Ribonuclease H-like"/>
    <property type="match status" value="1"/>
</dbReference>
<dbReference type="GO" id="GO:0008270">
    <property type="term" value="F:zinc ion binding"/>
    <property type="evidence" value="ECO:0007669"/>
    <property type="project" value="UniProtKB-KW"/>
</dbReference>
<organism evidence="7 8">
    <name type="scientific">Astatotilapia calliptera</name>
    <name type="common">Eastern happy</name>
    <name type="synonym">Chromis callipterus</name>
    <dbReference type="NCBI Taxonomy" id="8154"/>
    <lineage>
        <taxon>Eukaryota</taxon>
        <taxon>Metazoa</taxon>
        <taxon>Chordata</taxon>
        <taxon>Craniata</taxon>
        <taxon>Vertebrata</taxon>
        <taxon>Euteleostomi</taxon>
        <taxon>Actinopterygii</taxon>
        <taxon>Neopterygii</taxon>
        <taxon>Teleostei</taxon>
        <taxon>Neoteleostei</taxon>
        <taxon>Acanthomorphata</taxon>
        <taxon>Ovalentaria</taxon>
        <taxon>Cichlomorphae</taxon>
        <taxon>Cichliformes</taxon>
        <taxon>Cichlidae</taxon>
        <taxon>African cichlids</taxon>
        <taxon>Pseudocrenilabrinae</taxon>
        <taxon>Haplochromini</taxon>
        <taxon>Astatotilapia</taxon>
    </lineage>
</organism>
<evidence type="ECO:0000256" key="1">
    <source>
        <dbReference type="ARBA" id="ARBA00004123"/>
    </source>
</evidence>